<reference evidence="2 3" key="1">
    <citation type="submission" date="2018-06" db="EMBL/GenBank/DDBJ databases">
        <title>Complete Genomes of Monosporascus.</title>
        <authorList>
            <person name="Robinson A.J."/>
            <person name="Natvig D.O."/>
        </authorList>
    </citation>
    <scope>NUCLEOTIDE SEQUENCE [LARGE SCALE GENOMIC DNA]</scope>
    <source>
        <strain evidence="2 3">CBS 609.92</strain>
    </source>
</reference>
<dbReference type="Proteomes" id="UP000294003">
    <property type="component" value="Unassembled WGS sequence"/>
</dbReference>
<evidence type="ECO:0000313" key="3">
    <source>
        <dbReference type="Proteomes" id="UP000294003"/>
    </source>
</evidence>
<organism evidence="2 3">
    <name type="scientific">Monosporascus cannonballus</name>
    <dbReference type="NCBI Taxonomy" id="155416"/>
    <lineage>
        <taxon>Eukaryota</taxon>
        <taxon>Fungi</taxon>
        <taxon>Dikarya</taxon>
        <taxon>Ascomycota</taxon>
        <taxon>Pezizomycotina</taxon>
        <taxon>Sordariomycetes</taxon>
        <taxon>Xylariomycetidae</taxon>
        <taxon>Xylariales</taxon>
        <taxon>Xylariales incertae sedis</taxon>
        <taxon>Monosporascus</taxon>
    </lineage>
</organism>
<dbReference type="EMBL" id="QJNS01000261">
    <property type="protein sequence ID" value="RYO81146.1"/>
    <property type="molecule type" value="Genomic_DNA"/>
</dbReference>
<evidence type="ECO:0000256" key="1">
    <source>
        <dbReference type="SAM" id="Phobius"/>
    </source>
</evidence>
<protein>
    <recommendedName>
        <fullName evidence="4">SMB domain-containing protein</fullName>
    </recommendedName>
</protein>
<name>A0ABY0GZK4_9PEZI</name>
<comment type="caution">
    <text evidence="2">The sequence shown here is derived from an EMBL/GenBank/DDBJ whole genome shotgun (WGS) entry which is preliminary data.</text>
</comment>
<keyword evidence="1" id="KW-0812">Transmembrane</keyword>
<gene>
    <name evidence="2" type="ORF">DL762_007282</name>
</gene>
<evidence type="ECO:0000313" key="2">
    <source>
        <dbReference type="EMBL" id="RYO81146.1"/>
    </source>
</evidence>
<keyword evidence="3" id="KW-1185">Reference proteome</keyword>
<evidence type="ECO:0008006" key="4">
    <source>
        <dbReference type="Google" id="ProtNLM"/>
    </source>
</evidence>
<sequence length="117" mass="12982">MPLRQLAIRLPTFGEVMGAIGGFFIVLAAAVLAFVLPLEAAAAAFDLENGIYTKRQDTMEWCCIPGCVYCQKTDCGRESCDFPFTACCAEGLRRDVYEDLSDFEVFNEDGMKIQFVD</sequence>
<proteinExistence type="predicted"/>
<feature type="transmembrane region" description="Helical" evidence="1">
    <location>
        <begin position="20"/>
        <end position="45"/>
    </location>
</feature>
<keyword evidence="1" id="KW-0472">Membrane</keyword>
<accession>A0ABY0GZK4</accession>
<keyword evidence="1" id="KW-1133">Transmembrane helix</keyword>